<accession>A0A1E3WA14</accession>
<evidence type="ECO:0000256" key="9">
    <source>
        <dbReference type="ARBA" id="ARBA00031501"/>
    </source>
</evidence>
<evidence type="ECO:0000313" key="11">
    <source>
        <dbReference type="EMBL" id="ODS02658.1"/>
    </source>
</evidence>
<keyword evidence="7" id="KW-0119">Carbohydrate metabolism</keyword>
<evidence type="ECO:0000256" key="1">
    <source>
        <dbReference type="ARBA" id="ARBA00000439"/>
    </source>
</evidence>
<dbReference type="AlphaFoldDB" id="A0A1E3WA14"/>
<dbReference type="InterPro" id="IPR017853">
    <property type="entry name" value="GH"/>
</dbReference>
<organism evidence="11 12">
    <name type="scientific">Methyloceanibacter marginalis</name>
    <dbReference type="NCBI Taxonomy" id="1774971"/>
    <lineage>
        <taxon>Bacteria</taxon>
        <taxon>Pseudomonadati</taxon>
        <taxon>Pseudomonadota</taxon>
        <taxon>Alphaproteobacteria</taxon>
        <taxon>Hyphomicrobiales</taxon>
        <taxon>Hyphomicrobiaceae</taxon>
        <taxon>Methyloceanibacter</taxon>
    </lineage>
</organism>
<dbReference type="EMBL" id="LPWD01000256">
    <property type="protein sequence ID" value="ODS02658.1"/>
    <property type="molecule type" value="Genomic_DNA"/>
</dbReference>
<protein>
    <recommendedName>
        <fullName evidence="4">4-alpha-glucanotransferase</fullName>
        <ecNumber evidence="3">2.4.1.25</ecNumber>
    </recommendedName>
    <alternativeName>
        <fullName evidence="8">Amylomaltase</fullName>
    </alternativeName>
    <alternativeName>
        <fullName evidence="9">Disproportionating enzyme</fullName>
    </alternativeName>
</protein>
<dbReference type="Gene3D" id="3.20.20.80">
    <property type="entry name" value="Glycosidases"/>
    <property type="match status" value="1"/>
</dbReference>
<dbReference type="SUPFAM" id="SSF51445">
    <property type="entry name" value="(Trans)glycosidases"/>
    <property type="match status" value="1"/>
</dbReference>
<evidence type="ECO:0000256" key="10">
    <source>
        <dbReference type="SAM" id="MobiDB-lite"/>
    </source>
</evidence>
<dbReference type="EC" id="2.4.1.25" evidence="3"/>
<evidence type="ECO:0000256" key="8">
    <source>
        <dbReference type="ARBA" id="ARBA00031423"/>
    </source>
</evidence>
<gene>
    <name evidence="11" type="ORF">AUC71_14135</name>
</gene>
<dbReference type="Pfam" id="PF02446">
    <property type="entry name" value="Glyco_hydro_77"/>
    <property type="match status" value="1"/>
</dbReference>
<dbReference type="Proteomes" id="UP000095042">
    <property type="component" value="Unassembled WGS sequence"/>
</dbReference>
<evidence type="ECO:0000256" key="5">
    <source>
        <dbReference type="ARBA" id="ARBA00022676"/>
    </source>
</evidence>
<sequence length="126" mass="13811">MGHHAGRDQGQGARGHGRAGRERQRRRKRPPGAGAAEDIAGLTESAYWPPFLVDQRSWGLSVQAYALRSARNWGIGDFEDMARLAEFAAKRGADFIGVSRCMRCSSPTLRASVRTVLLRATSSIRS</sequence>
<keyword evidence="6" id="KW-0808">Transferase</keyword>
<dbReference type="InterPro" id="IPR003385">
    <property type="entry name" value="Glyco_hydro_77"/>
</dbReference>
<reference evidence="11 12" key="1">
    <citation type="journal article" date="2016" name="Environ. Microbiol.">
        <title>New Methyloceanibacter diversity from North Sea sediments includes methanotroph containing solely the soluble methane monooxygenase.</title>
        <authorList>
            <person name="Vekeman B."/>
            <person name="Kerckhof F.M."/>
            <person name="Cremers G."/>
            <person name="de Vos P."/>
            <person name="Vandamme P."/>
            <person name="Boon N."/>
            <person name="Op den Camp H.J."/>
            <person name="Heylen K."/>
        </authorList>
    </citation>
    <scope>NUCLEOTIDE SEQUENCE [LARGE SCALE GENOMIC DNA]</scope>
    <source>
        <strain evidence="11 12">R-67177</strain>
    </source>
</reference>
<comment type="caution">
    <text evidence="11">The sequence shown here is derived from an EMBL/GenBank/DDBJ whole genome shotgun (WGS) entry which is preliminary data.</text>
</comment>
<feature type="region of interest" description="Disordered" evidence="10">
    <location>
        <begin position="1"/>
        <end position="39"/>
    </location>
</feature>
<evidence type="ECO:0000256" key="6">
    <source>
        <dbReference type="ARBA" id="ARBA00022679"/>
    </source>
</evidence>
<evidence type="ECO:0000256" key="3">
    <source>
        <dbReference type="ARBA" id="ARBA00012560"/>
    </source>
</evidence>
<comment type="similarity">
    <text evidence="2">Belongs to the disproportionating enzyme family.</text>
</comment>
<evidence type="ECO:0000256" key="4">
    <source>
        <dbReference type="ARBA" id="ARBA00020295"/>
    </source>
</evidence>
<evidence type="ECO:0000256" key="2">
    <source>
        <dbReference type="ARBA" id="ARBA00005684"/>
    </source>
</evidence>
<name>A0A1E3WA14_9HYPH</name>
<evidence type="ECO:0000256" key="7">
    <source>
        <dbReference type="ARBA" id="ARBA00023277"/>
    </source>
</evidence>
<comment type="catalytic activity">
    <reaction evidence="1">
        <text>Transfers a segment of a (1-&gt;4)-alpha-D-glucan to a new position in an acceptor, which may be glucose or a (1-&gt;4)-alpha-D-glucan.</text>
        <dbReference type="EC" id="2.4.1.25"/>
    </reaction>
</comment>
<evidence type="ECO:0000313" key="12">
    <source>
        <dbReference type="Proteomes" id="UP000095042"/>
    </source>
</evidence>
<keyword evidence="12" id="KW-1185">Reference proteome</keyword>
<proteinExistence type="inferred from homology"/>
<keyword evidence="5" id="KW-0328">Glycosyltransferase</keyword>
<feature type="compositionally biased region" description="Basic residues" evidence="10">
    <location>
        <begin position="15"/>
        <end position="30"/>
    </location>
</feature>